<evidence type="ECO:0000313" key="2">
    <source>
        <dbReference type="EMBL" id="KSW12014.1"/>
    </source>
</evidence>
<keyword evidence="1" id="KW-1133">Transmembrane helix</keyword>
<proteinExistence type="predicted"/>
<keyword evidence="3" id="KW-1185">Reference proteome</keyword>
<feature type="transmembrane region" description="Helical" evidence="1">
    <location>
        <begin position="41"/>
        <end position="62"/>
    </location>
</feature>
<dbReference type="Proteomes" id="UP000053352">
    <property type="component" value="Unassembled WGS sequence"/>
</dbReference>
<feature type="transmembrane region" description="Helical" evidence="1">
    <location>
        <begin position="100"/>
        <end position="119"/>
    </location>
</feature>
<protein>
    <submittedName>
        <fullName evidence="2">Uncharacterized protein</fullName>
    </submittedName>
</protein>
<dbReference type="EMBL" id="LNTB01000001">
    <property type="protein sequence ID" value="KSW12014.1"/>
    <property type="molecule type" value="Genomic_DNA"/>
</dbReference>
<accession>A0A0V8RVD9</accession>
<keyword evidence="1" id="KW-0472">Membrane</keyword>
<evidence type="ECO:0000256" key="1">
    <source>
        <dbReference type="SAM" id="Phobius"/>
    </source>
</evidence>
<gene>
    <name evidence="2" type="ORF">CF15_04315</name>
</gene>
<dbReference type="AlphaFoldDB" id="A0A0V8RVD9"/>
<name>A0A0V8RVD9_PYROC</name>
<dbReference type="OrthoDB" id="15546at2157"/>
<evidence type="ECO:0000313" key="3">
    <source>
        <dbReference type="Proteomes" id="UP000053352"/>
    </source>
</evidence>
<feature type="transmembrane region" description="Helical" evidence="1">
    <location>
        <begin position="74"/>
        <end position="94"/>
    </location>
</feature>
<reference evidence="2 3" key="1">
    <citation type="submission" date="2015-11" db="EMBL/GenBank/DDBJ databases">
        <title>Genome sequence of Pyrodictium occultum PL-19, a marine hyperthermophilic archaeon isolated from Volcano, Italy.</title>
        <authorList>
            <person name="Utturkar S."/>
            <person name="Huber H."/>
            <person name="Leptihn S."/>
            <person name="Brown S."/>
            <person name="Stetter K.O."/>
            <person name="Podar M."/>
        </authorList>
    </citation>
    <scope>NUCLEOTIDE SEQUENCE [LARGE SCALE GENOMIC DNA]</scope>
    <source>
        <strain evidence="2 3">PL-19</strain>
    </source>
</reference>
<sequence length="194" mass="19049">MSYSRLLLALGYLSAPFAGPGSAVLTAAGWLSYGTESRRPLYTGIGMAGLLGVAAVLADYYGSGHGLAEAGGTVLLLYSALSVVALWTLGIRAGSTPLKAAAALLAMSLLLAVSGASSVDAATRAASGGVVDWGGVVWANQAAQGLISRIGGAAALAKLLAAAGAVLASVGFLSLGEAQARGGSEETIFSLGTY</sequence>
<comment type="caution">
    <text evidence="2">The sequence shown here is derived from an EMBL/GenBank/DDBJ whole genome shotgun (WGS) entry which is preliminary data.</text>
</comment>
<organism evidence="2 3">
    <name type="scientific">Pyrodictium occultum</name>
    <dbReference type="NCBI Taxonomy" id="2309"/>
    <lineage>
        <taxon>Archaea</taxon>
        <taxon>Thermoproteota</taxon>
        <taxon>Thermoprotei</taxon>
        <taxon>Desulfurococcales</taxon>
        <taxon>Pyrodictiaceae</taxon>
        <taxon>Pyrodictium</taxon>
    </lineage>
</organism>
<dbReference type="RefSeq" id="WP_058370694.1">
    <property type="nucleotide sequence ID" value="NZ_LNTB01000001.1"/>
</dbReference>
<keyword evidence="1" id="KW-0812">Transmembrane</keyword>